<keyword evidence="2" id="KW-1185">Reference proteome</keyword>
<dbReference type="EMBL" id="ASPP01009362">
    <property type="protein sequence ID" value="ETO24218.1"/>
    <property type="molecule type" value="Genomic_DNA"/>
</dbReference>
<evidence type="ECO:0000313" key="2">
    <source>
        <dbReference type="Proteomes" id="UP000023152"/>
    </source>
</evidence>
<sequence length="280" mass="32325">MKEYRARKKKWNQSETHCLQGACRIIKMFIMKLHRMNEFKDYWTFYLNTIVQLMDLNPDVASSGIGCLQDIAQAELFLNCCAKNMKYWNELIECYRAIIHSLANKELKKRKDETQLVSIFDSLIESIKDLLNPNLPSRKLFTLQQIESVLSTLEHLVSDKQFDPFSESLEMLDVRLTRLKNVLSIYEQLPPLSTAIAISVIAKITGYFSYLQKCCVGYSYHTNQVAQAKKADVKTPGNIVDTAPVTAKPDDLTKSMPKPSAKVFFFFFFFLISKNKNEMQ</sequence>
<accession>X6NEA1</accession>
<comment type="caution">
    <text evidence="1">The sequence shown here is derived from an EMBL/GenBank/DDBJ whole genome shotgun (WGS) entry which is preliminary data.</text>
</comment>
<evidence type="ECO:0000313" key="1">
    <source>
        <dbReference type="EMBL" id="ETO24218.1"/>
    </source>
</evidence>
<gene>
    <name evidence="1" type="ORF">RFI_12939</name>
</gene>
<organism evidence="1 2">
    <name type="scientific">Reticulomyxa filosa</name>
    <dbReference type="NCBI Taxonomy" id="46433"/>
    <lineage>
        <taxon>Eukaryota</taxon>
        <taxon>Sar</taxon>
        <taxon>Rhizaria</taxon>
        <taxon>Retaria</taxon>
        <taxon>Foraminifera</taxon>
        <taxon>Monothalamids</taxon>
        <taxon>Reticulomyxidae</taxon>
        <taxon>Reticulomyxa</taxon>
    </lineage>
</organism>
<protein>
    <submittedName>
        <fullName evidence="1">Uncharacterized protein</fullName>
    </submittedName>
</protein>
<dbReference type="AlphaFoldDB" id="X6NEA1"/>
<reference evidence="1 2" key="1">
    <citation type="journal article" date="2013" name="Curr. Biol.">
        <title>The Genome of the Foraminiferan Reticulomyxa filosa.</title>
        <authorList>
            <person name="Glockner G."/>
            <person name="Hulsmann N."/>
            <person name="Schleicher M."/>
            <person name="Noegel A.A."/>
            <person name="Eichinger L."/>
            <person name="Gallinger C."/>
            <person name="Pawlowski J."/>
            <person name="Sierra R."/>
            <person name="Euteneuer U."/>
            <person name="Pillet L."/>
            <person name="Moustafa A."/>
            <person name="Platzer M."/>
            <person name="Groth M."/>
            <person name="Szafranski K."/>
            <person name="Schliwa M."/>
        </authorList>
    </citation>
    <scope>NUCLEOTIDE SEQUENCE [LARGE SCALE GENOMIC DNA]</scope>
</reference>
<name>X6NEA1_RETFI</name>
<proteinExistence type="predicted"/>
<dbReference type="Proteomes" id="UP000023152">
    <property type="component" value="Unassembled WGS sequence"/>
</dbReference>